<evidence type="ECO:0000313" key="4">
    <source>
        <dbReference type="EMBL" id="CAK7237621.1"/>
    </source>
</evidence>
<feature type="compositionally biased region" description="Low complexity" evidence="2">
    <location>
        <begin position="100"/>
        <end position="118"/>
    </location>
</feature>
<organism evidence="4 5">
    <name type="scientific">Sporothrix eucalyptigena</name>
    <dbReference type="NCBI Taxonomy" id="1812306"/>
    <lineage>
        <taxon>Eukaryota</taxon>
        <taxon>Fungi</taxon>
        <taxon>Dikarya</taxon>
        <taxon>Ascomycota</taxon>
        <taxon>Pezizomycotina</taxon>
        <taxon>Sordariomycetes</taxon>
        <taxon>Sordariomycetidae</taxon>
        <taxon>Ophiostomatales</taxon>
        <taxon>Ophiostomataceae</taxon>
        <taxon>Sporothrix</taxon>
    </lineage>
</organism>
<feature type="domain" description="Methyltransferase" evidence="3">
    <location>
        <begin position="184"/>
        <end position="298"/>
    </location>
</feature>
<dbReference type="PANTHER" id="PTHR43591:SF50">
    <property type="entry name" value="METHYLTRANSFERASE DOMAIN-CONTAINING PROTEIN-RELATED"/>
    <property type="match status" value="1"/>
</dbReference>
<dbReference type="Gene3D" id="3.40.50.150">
    <property type="entry name" value="Vaccinia Virus protein VP39"/>
    <property type="match status" value="1"/>
</dbReference>
<dbReference type="EMBL" id="CAWUHD010000185">
    <property type="protein sequence ID" value="CAK7237621.1"/>
    <property type="molecule type" value="Genomic_DNA"/>
</dbReference>
<proteinExistence type="inferred from homology"/>
<dbReference type="PANTHER" id="PTHR43591">
    <property type="entry name" value="METHYLTRANSFERASE"/>
    <property type="match status" value="1"/>
</dbReference>
<comment type="similarity">
    <text evidence="1">Belongs to the methyltransferase superfamily. LaeA methyltransferase family.</text>
</comment>
<dbReference type="CDD" id="cd02440">
    <property type="entry name" value="AdoMet_MTases"/>
    <property type="match status" value="1"/>
</dbReference>
<feature type="region of interest" description="Disordered" evidence="2">
    <location>
        <begin position="99"/>
        <end position="118"/>
    </location>
</feature>
<reference evidence="4 5" key="1">
    <citation type="submission" date="2024-01" db="EMBL/GenBank/DDBJ databases">
        <authorList>
            <person name="Allen C."/>
            <person name="Tagirdzhanova G."/>
        </authorList>
    </citation>
    <scope>NUCLEOTIDE SEQUENCE [LARGE SCALE GENOMIC DNA]</scope>
</reference>
<name>A0ABP0D2Y8_9PEZI</name>
<protein>
    <recommendedName>
        <fullName evidence="3">Methyltransferase domain-containing protein</fullName>
    </recommendedName>
</protein>
<dbReference type="InterPro" id="IPR041698">
    <property type="entry name" value="Methyltransf_25"/>
</dbReference>
<dbReference type="Proteomes" id="UP001642482">
    <property type="component" value="Unassembled WGS sequence"/>
</dbReference>
<dbReference type="InterPro" id="IPR029063">
    <property type="entry name" value="SAM-dependent_MTases_sf"/>
</dbReference>
<evidence type="ECO:0000259" key="3">
    <source>
        <dbReference type="Pfam" id="PF13649"/>
    </source>
</evidence>
<dbReference type="SUPFAM" id="SSF53335">
    <property type="entry name" value="S-adenosyl-L-methionine-dependent methyltransferases"/>
    <property type="match status" value="1"/>
</dbReference>
<evidence type="ECO:0000256" key="2">
    <source>
        <dbReference type="SAM" id="MobiDB-lite"/>
    </source>
</evidence>
<gene>
    <name evidence="4" type="ORF">SEUCBS140593_010039</name>
</gene>
<comment type="caution">
    <text evidence="4">The sequence shown here is derived from an EMBL/GenBank/DDBJ whole genome shotgun (WGS) entry which is preliminary data.</text>
</comment>
<feature type="non-terminal residue" evidence="4">
    <location>
        <position position="1"/>
    </location>
</feature>
<dbReference type="Pfam" id="PF13649">
    <property type="entry name" value="Methyltransf_25"/>
    <property type="match status" value="1"/>
</dbReference>
<sequence length="517" mass="57347">PDKDQESVSTHEQEQEQEHEHEHLELDLELDHQKHRQLRIQQHVQQQQQQLQQQQQANYVSIVPVPTAIFSKSIAKPFARKESVSSASGLTAVVSRTMLSSEPPSSADGGGSSSQSLLSTASNHAKPFVARNGRTYLADPSLPYPLPVDLAELHRQSLRSLLLFQLFGGPVCSPSFATKPPTRVLEVGCGSAFWSSMCNQYYTRQGHRGISFTGIDIAPVGMGSRGAGAKSRSSQSGSDKEKDIMNWRFVQHDIRRLPWPLEAEGFDLVMIKDVSLTVRSDMYQLIFAECIRLLQPGGTLEVWDSDHAIRLLRPHLPTAPPTLSPDEEDDYDSAMSAGAYVLTPNTPLSAPLNTYIVDYNAWLVKALESRSLPFAHCALVGALFLQEAESLTNVSSRRLAVPLSEMRWEREGVGGVVTKDGKTYIETKGMPKTKGKGREAEQGKKTITPAQSALRRTALLTVVQLIQSLEPILREVSGKSQDEWDGWSGKMMNDLMKENGTFWGECLEVGAWWAQKR</sequence>
<accession>A0ABP0D2Y8</accession>
<keyword evidence="5" id="KW-1185">Reference proteome</keyword>
<evidence type="ECO:0000313" key="5">
    <source>
        <dbReference type="Proteomes" id="UP001642482"/>
    </source>
</evidence>
<evidence type="ECO:0000256" key="1">
    <source>
        <dbReference type="ARBA" id="ARBA00038158"/>
    </source>
</evidence>
<feature type="region of interest" description="Disordered" evidence="2">
    <location>
        <begin position="1"/>
        <end position="24"/>
    </location>
</feature>